<accession>A0A0E9RWZ5</accession>
<proteinExistence type="predicted"/>
<evidence type="ECO:0000313" key="1">
    <source>
        <dbReference type="EMBL" id="JAH33377.1"/>
    </source>
</evidence>
<dbReference type="AlphaFoldDB" id="A0A0E9RWZ5"/>
<reference evidence="1" key="2">
    <citation type="journal article" date="2015" name="Fish Shellfish Immunol.">
        <title>Early steps in the European eel (Anguilla anguilla)-Vibrio vulnificus interaction in the gills: Role of the RtxA13 toxin.</title>
        <authorList>
            <person name="Callol A."/>
            <person name="Pajuelo D."/>
            <person name="Ebbesson L."/>
            <person name="Teles M."/>
            <person name="MacKenzie S."/>
            <person name="Amaro C."/>
        </authorList>
    </citation>
    <scope>NUCLEOTIDE SEQUENCE</scope>
</reference>
<sequence>MFYQSTGGVIFTIFLQS</sequence>
<name>A0A0E9RWZ5_ANGAN</name>
<organism evidence="1">
    <name type="scientific">Anguilla anguilla</name>
    <name type="common">European freshwater eel</name>
    <name type="synonym">Muraena anguilla</name>
    <dbReference type="NCBI Taxonomy" id="7936"/>
    <lineage>
        <taxon>Eukaryota</taxon>
        <taxon>Metazoa</taxon>
        <taxon>Chordata</taxon>
        <taxon>Craniata</taxon>
        <taxon>Vertebrata</taxon>
        <taxon>Euteleostomi</taxon>
        <taxon>Actinopterygii</taxon>
        <taxon>Neopterygii</taxon>
        <taxon>Teleostei</taxon>
        <taxon>Anguilliformes</taxon>
        <taxon>Anguillidae</taxon>
        <taxon>Anguilla</taxon>
    </lineage>
</organism>
<dbReference type="EMBL" id="GBXM01075200">
    <property type="protein sequence ID" value="JAH33377.1"/>
    <property type="molecule type" value="Transcribed_RNA"/>
</dbReference>
<protein>
    <submittedName>
        <fullName evidence="1">Uncharacterized protein</fullName>
    </submittedName>
</protein>
<reference evidence="1" key="1">
    <citation type="submission" date="2014-11" db="EMBL/GenBank/DDBJ databases">
        <authorList>
            <person name="Amaro Gonzalez C."/>
        </authorList>
    </citation>
    <scope>NUCLEOTIDE SEQUENCE</scope>
</reference>